<evidence type="ECO:0000313" key="2">
    <source>
        <dbReference type="Proteomes" id="UP000299102"/>
    </source>
</evidence>
<proteinExistence type="predicted"/>
<sequence length="102" mass="11495">MIQLKEYRSREVRCVYAAEKQYNLSLVHTGPIKAIHRRPIGCRSPRQIDLNWIMTATGRRDHSGRMIMSDEIENGPVHSLKSDGTASPSACSFAHGDGFRLL</sequence>
<comment type="caution">
    <text evidence="1">The sequence shown here is derived from an EMBL/GenBank/DDBJ whole genome shotgun (WGS) entry which is preliminary data.</text>
</comment>
<evidence type="ECO:0000313" key="1">
    <source>
        <dbReference type="EMBL" id="GBP64939.1"/>
    </source>
</evidence>
<dbReference type="EMBL" id="BGZK01000914">
    <property type="protein sequence ID" value="GBP64939.1"/>
    <property type="molecule type" value="Genomic_DNA"/>
</dbReference>
<name>A0A4C1XRX8_EUMVA</name>
<dbReference type="AlphaFoldDB" id="A0A4C1XRX8"/>
<organism evidence="1 2">
    <name type="scientific">Eumeta variegata</name>
    <name type="common">Bagworm moth</name>
    <name type="synonym">Eumeta japonica</name>
    <dbReference type="NCBI Taxonomy" id="151549"/>
    <lineage>
        <taxon>Eukaryota</taxon>
        <taxon>Metazoa</taxon>
        <taxon>Ecdysozoa</taxon>
        <taxon>Arthropoda</taxon>
        <taxon>Hexapoda</taxon>
        <taxon>Insecta</taxon>
        <taxon>Pterygota</taxon>
        <taxon>Neoptera</taxon>
        <taxon>Endopterygota</taxon>
        <taxon>Lepidoptera</taxon>
        <taxon>Glossata</taxon>
        <taxon>Ditrysia</taxon>
        <taxon>Tineoidea</taxon>
        <taxon>Psychidae</taxon>
        <taxon>Oiketicinae</taxon>
        <taxon>Eumeta</taxon>
    </lineage>
</organism>
<dbReference type="Proteomes" id="UP000299102">
    <property type="component" value="Unassembled WGS sequence"/>
</dbReference>
<keyword evidence="2" id="KW-1185">Reference proteome</keyword>
<gene>
    <name evidence="1" type="ORF">EVAR_41354_1</name>
</gene>
<reference evidence="1 2" key="1">
    <citation type="journal article" date="2019" name="Commun. Biol.">
        <title>The bagworm genome reveals a unique fibroin gene that provides high tensile strength.</title>
        <authorList>
            <person name="Kono N."/>
            <person name="Nakamura H."/>
            <person name="Ohtoshi R."/>
            <person name="Tomita M."/>
            <person name="Numata K."/>
            <person name="Arakawa K."/>
        </authorList>
    </citation>
    <scope>NUCLEOTIDE SEQUENCE [LARGE SCALE GENOMIC DNA]</scope>
</reference>
<protein>
    <submittedName>
        <fullName evidence="1">Uncharacterized protein</fullName>
    </submittedName>
</protein>
<accession>A0A4C1XRX8</accession>